<evidence type="ECO:0000313" key="4">
    <source>
        <dbReference type="EMBL" id="MFC3122440.1"/>
    </source>
</evidence>
<dbReference type="InterPro" id="IPR036956">
    <property type="entry name" value="Impact_N_sf"/>
</dbReference>
<dbReference type="Gene3D" id="3.30.70.240">
    <property type="match status" value="1"/>
</dbReference>
<dbReference type="PANTHER" id="PTHR16301">
    <property type="entry name" value="IMPACT-RELATED"/>
    <property type="match status" value="1"/>
</dbReference>
<dbReference type="InterPro" id="IPR023582">
    <property type="entry name" value="Impact"/>
</dbReference>
<dbReference type="PANTHER" id="PTHR16301:SF20">
    <property type="entry name" value="IMPACT FAMILY MEMBER YIGZ"/>
    <property type="match status" value="1"/>
</dbReference>
<comment type="similarity">
    <text evidence="1">Belongs to the IMPACT family.</text>
</comment>
<dbReference type="RefSeq" id="WP_376920573.1">
    <property type="nucleotide sequence ID" value="NZ_JBHRSW010000023.1"/>
</dbReference>
<dbReference type="InterPro" id="IPR035647">
    <property type="entry name" value="EFG_III/V"/>
</dbReference>
<dbReference type="Pfam" id="PF01205">
    <property type="entry name" value="Impact_N"/>
    <property type="match status" value="1"/>
</dbReference>
<keyword evidence="5" id="KW-1185">Reference proteome</keyword>
<dbReference type="SUPFAM" id="SSF54211">
    <property type="entry name" value="Ribosomal protein S5 domain 2-like"/>
    <property type="match status" value="1"/>
</dbReference>
<dbReference type="InterPro" id="IPR020569">
    <property type="entry name" value="UPF0029_Impact_CS"/>
</dbReference>
<dbReference type="Proteomes" id="UP001595478">
    <property type="component" value="Unassembled WGS sequence"/>
</dbReference>
<name>A0ABV7FUQ3_9ALTE</name>
<comment type="caution">
    <text evidence="4">The sequence shown here is derived from an EMBL/GenBank/DDBJ whole genome shotgun (WGS) entry which is preliminary data.</text>
</comment>
<gene>
    <name evidence="4" type="ORF">ACFOHL_12495</name>
</gene>
<dbReference type="InterPro" id="IPR001498">
    <property type="entry name" value="Impact_N"/>
</dbReference>
<evidence type="ECO:0000313" key="5">
    <source>
        <dbReference type="Proteomes" id="UP001595478"/>
    </source>
</evidence>
<evidence type="ECO:0000259" key="3">
    <source>
        <dbReference type="Pfam" id="PF09186"/>
    </source>
</evidence>
<dbReference type="InterPro" id="IPR015269">
    <property type="entry name" value="UPF0029_Impact_C"/>
</dbReference>
<proteinExistence type="inferred from homology"/>
<dbReference type="EMBL" id="JBHRSW010000023">
    <property type="protein sequence ID" value="MFC3122440.1"/>
    <property type="molecule type" value="Genomic_DNA"/>
</dbReference>
<organism evidence="4 5">
    <name type="scientific">Agaribacter flavus</name>
    <dbReference type="NCBI Taxonomy" id="1902781"/>
    <lineage>
        <taxon>Bacteria</taxon>
        <taxon>Pseudomonadati</taxon>
        <taxon>Pseudomonadota</taxon>
        <taxon>Gammaproteobacteria</taxon>
        <taxon>Alteromonadales</taxon>
        <taxon>Alteromonadaceae</taxon>
        <taxon>Agaribacter</taxon>
    </lineage>
</organism>
<feature type="domain" description="UPF0029" evidence="3">
    <location>
        <begin position="140"/>
        <end position="194"/>
    </location>
</feature>
<dbReference type="Gene3D" id="3.30.230.30">
    <property type="entry name" value="Impact, N-terminal domain"/>
    <property type="match status" value="1"/>
</dbReference>
<accession>A0ABV7FUQ3</accession>
<dbReference type="PROSITE" id="PS00910">
    <property type="entry name" value="UPF0029"/>
    <property type="match status" value="1"/>
</dbReference>
<dbReference type="Pfam" id="PF09186">
    <property type="entry name" value="DUF1949"/>
    <property type="match status" value="1"/>
</dbReference>
<evidence type="ECO:0000259" key="2">
    <source>
        <dbReference type="Pfam" id="PF01205"/>
    </source>
</evidence>
<reference evidence="5" key="1">
    <citation type="journal article" date="2019" name="Int. J. Syst. Evol. Microbiol.">
        <title>The Global Catalogue of Microorganisms (GCM) 10K type strain sequencing project: providing services to taxonomists for standard genome sequencing and annotation.</title>
        <authorList>
            <consortium name="The Broad Institute Genomics Platform"/>
            <consortium name="The Broad Institute Genome Sequencing Center for Infectious Disease"/>
            <person name="Wu L."/>
            <person name="Ma J."/>
        </authorList>
    </citation>
    <scope>NUCLEOTIDE SEQUENCE [LARGE SCALE GENOMIC DNA]</scope>
    <source>
        <strain evidence="5">KCTC 52473</strain>
    </source>
</reference>
<sequence>MSYSIPTSPCERLFEEKKSKFYAYAAKAESRASAIAAVNTCKMKYPDARHHCWAYLLGSPHKPISVAMNDDGEPSGTAGKPMLNVLQHGEVGNVVVVISRYFGGIKLGAGGLIRAYSNATNLVLSSLDTQVLVEAIETQCHVSFGDEQKVRHWLLLHQGTVIDATYSAHVSLSVRFPTSYAEPYKKFITALTGDQSPS</sequence>
<dbReference type="SUPFAM" id="SSF54980">
    <property type="entry name" value="EF-G C-terminal domain-like"/>
    <property type="match status" value="1"/>
</dbReference>
<evidence type="ECO:0000256" key="1">
    <source>
        <dbReference type="ARBA" id="ARBA00007665"/>
    </source>
</evidence>
<feature type="domain" description="Impact N-terminal" evidence="2">
    <location>
        <begin position="17"/>
        <end position="123"/>
    </location>
</feature>
<protein>
    <submittedName>
        <fullName evidence="4">IMPACT family protein</fullName>
    </submittedName>
</protein>
<dbReference type="InterPro" id="IPR020568">
    <property type="entry name" value="Ribosomal_Su5_D2-typ_SF"/>
</dbReference>